<accession>A0AAV4QBY7</accession>
<gene>
    <name evidence="1" type="ORF">CDAR_91051</name>
</gene>
<reference evidence="1 2" key="1">
    <citation type="submission" date="2021-06" db="EMBL/GenBank/DDBJ databases">
        <title>Caerostris darwini draft genome.</title>
        <authorList>
            <person name="Kono N."/>
            <person name="Arakawa K."/>
        </authorList>
    </citation>
    <scope>NUCLEOTIDE SEQUENCE [LARGE SCALE GENOMIC DNA]</scope>
</reference>
<comment type="caution">
    <text evidence="1">The sequence shown here is derived from an EMBL/GenBank/DDBJ whole genome shotgun (WGS) entry which is preliminary data.</text>
</comment>
<dbReference type="Proteomes" id="UP001054837">
    <property type="component" value="Unassembled WGS sequence"/>
</dbReference>
<dbReference type="AlphaFoldDB" id="A0AAV4QBY7"/>
<keyword evidence="2" id="KW-1185">Reference proteome</keyword>
<proteinExistence type="predicted"/>
<evidence type="ECO:0000313" key="2">
    <source>
        <dbReference type="Proteomes" id="UP001054837"/>
    </source>
</evidence>
<protein>
    <submittedName>
        <fullName evidence="1">Uncharacterized protein</fullName>
    </submittedName>
</protein>
<dbReference type="EMBL" id="BPLQ01004108">
    <property type="protein sequence ID" value="GIY05621.1"/>
    <property type="molecule type" value="Genomic_DNA"/>
</dbReference>
<sequence>MSEKLEVGAKGIRGNFPPLNDVRNYKRKTWKPVVVKFKRAESLFFTVNVSSAFTYNPTHRYKTCFDSVKFSNPNLPQCVRTAYGALDSSGKLLFFVVGKSDFFWTYVLLETKSLM</sequence>
<organism evidence="1 2">
    <name type="scientific">Caerostris darwini</name>
    <dbReference type="NCBI Taxonomy" id="1538125"/>
    <lineage>
        <taxon>Eukaryota</taxon>
        <taxon>Metazoa</taxon>
        <taxon>Ecdysozoa</taxon>
        <taxon>Arthropoda</taxon>
        <taxon>Chelicerata</taxon>
        <taxon>Arachnida</taxon>
        <taxon>Araneae</taxon>
        <taxon>Araneomorphae</taxon>
        <taxon>Entelegynae</taxon>
        <taxon>Araneoidea</taxon>
        <taxon>Araneidae</taxon>
        <taxon>Caerostris</taxon>
    </lineage>
</organism>
<name>A0AAV4QBY7_9ARAC</name>
<evidence type="ECO:0000313" key="1">
    <source>
        <dbReference type="EMBL" id="GIY05621.1"/>
    </source>
</evidence>